<dbReference type="InterPro" id="IPR036259">
    <property type="entry name" value="MFS_trans_sf"/>
</dbReference>
<dbReference type="GO" id="GO:0022857">
    <property type="term" value="F:transmembrane transporter activity"/>
    <property type="evidence" value="ECO:0007669"/>
    <property type="project" value="InterPro"/>
</dbReference>
<evidence type="ECO:0000256" key="2">
    <source>
        <dbReference type="ARBA" id="ARBA00022692"/>
    </source>
</evidence>
<dbReference type="InterPro" id="IPR020846">
    <property type="entry name" value="MFS_dom"/>
</dbReference>
<evidence type="ECO:0000259" key="6">
    <source>
        <dbReference type="PROSITE" id="PS50850"/>
    </source>
</evidence>
<evidence type="ECO:0000256" key="1">
    <source>
        <dbReference type="ARBA" id="ARBA00004141"/>
    </source>
</evidence>
<comment type="subcellular location">
    <subcellularLocation>
        <location evidence="1">Membrane</location>
        <topology evidence="1">Multi-pass membrane protein</topology>
    </subcellularLocation>
</comment>
<dbReference type="AlphaFoldDB" id="A0A8H7CFS3"/>
<feature type="transmembrane region" description="Helical" evidence="5">
    <location>
        <begin position="454"/>
        <end position="473"/>
    </location>
</feature>
<feature type="transmembrane region" description="Helical" evidence="5">
    <location>
        <begin position="184"/>
        <end position="205"/>
    </location>
</feature>
<evidence type="ECO:0000256" key="3">
    <source>
        <dbReference type="ARBA" id="ARBA00022989"/>
    </source>
</evidence>
<evidence type="ECO:0000313" key="7">
    <source>
        <dbReference type="EMBL" id="KAF7333853.1"/>
    </source>
</evidence>
<accession>A0A8H7CFS3</accession>
<feature type="transmembrane region" description="Helical" evidence="5">
    <location>
        <begin position="88"/>
        <end position="106"/>
    </location>
</feature>
<dbReference type="Pfam" id="PF07690">
    <property type="entry name" value="MFS_1"/>
    <property type="match status" value="1"/>
</dbReference>
<dbReference type="OrthoDB" id="10021397at2759"/>
<feature type="transmembrane region" description="Helical" evidence="5">
    <location>
        <begin position="347"/>
        <end position="369"/>
    </location>
</feature>
<feature type="transmembrane region" description="Helical" evidence="5">
    <location>
        <begin position="322"/>
        <end position="341"/>
    </location>
</feature>
<feature type="transmembrane region" description="Helical" evidence="5">
    <location>
        <begin position="113"/>
        <end position="132"/>
    </location>
</feature>
<feature type="domain" description="Major facilitator superfamily (MFS) profile" evidence="6">
    <location>
        <begin position="1"/>
        <end position="481"/>
    </location>
</feature>
<keyword evidence="4 5" id="KW-0472">Membrane</keyword>
<feature type="transmembrane region" description="Helical" evidence="5">
    <location>
        <begin position="33"/>
        <end position="51"/>
    </location>
</feature>
<organism evidence="7 8">
    <name type="scientific">Mycena venus</name>
    <dbReference type="NCBI Taxonomy" id="2733690"/>
    <lineage>
        <taxon>Eukaryota</taxon>
        <taxon>Fungi</taxon>
        <taxon>Dikarya</taxon>
        <taxon>Basidiomycota</taxon>
        <taxon>Agaricomycotina</taxon>
        <taxon>Agaricomycetes</taxon>
        <taxon>Agaricomycetidae</taxon>
        <taxon>Agaricales</taxon>
        <taxon>Marasmiineae</taxon>
        <taxon>Mycenaceae</taxon>
        <taxon>Mycena</taxon>
    </lineage>
</organism>
<dbReference type="EMBL" id="JACAZI010000028">
    <property type="protein sequence ID" value="KAF7333853.1"/>
    <property type="molecule type" value="Genomic_DNA"/>
</dbReference>
<feature type="transmembrane region" description="Helical" evidence="5">
    <location>
        <begin position="217"/>
        <end position="236"/>
    </location>
</feature>
<sequence>MNPQSVAECSVDSPTILSPPTQLENQKASLEDVGWYGSAYLLMAAAFQFLFGQLYSALSPKWVYIGAVSIFELGSLICATAQDSKVLIVGRAIAGLGSLIVVANAVPLERRPIYIGNIMAMYGIASVAGPLLGGALTDKVSWRWVFYLNLPIGALTLFVILFFFDPPVCQRQESMRLVDWIQQFDPVSTAIFVPAVICLLLALQWGGSKYPWHNGRIIALFVLFGVLIPIFIFIQVRKGELATVSPRILKRSIVASAWFSLCLGSSFFIIVYFLPIWFQTIKEVSALKSGIDNLPMILSLFIGSLIAGVAVTAIGYYTPFMILSSILTAVGVGLISTFSIGTTHTHWIGYQIIYGLGVGFGLQQPFIAVQTVLTLQDIPTGVTLLVFMKTLGGALSVSLAQTILSNNLKSGLSSKLPGVNPAIILGAGAINLQGSVGAQDLATVISVYNDALVAAYRVSVVLACLSLLGALAMDWRSVRGKNVELNRNMG</sequence>
<evidence type="ECO:0000256" key="5">
    <source>
        <dbReference type="SAM" id="Phobius"/>
    </source>
</evidence>
<feature type="transmembrane region" description="Helical" evidence="5">
    <location>
        <begin position="297"/>
        <end position="317"/>
    </location>
</feature>
<keyword evidence="2 5" id="KW-0812">Transmembrane</keyword>
<evidence type="ECO:0000256" key="4">
    <source>
        <dbReference type="ARBA" id="ARBA00023136"/>
    </source>
</evidence>
<dbReference type="Proteomes" id="UP000620124">
    <property type="component" value="Unassembled WGS sequence"/>
</dbReference>
<dbReference type="InterPro" id="IPR011701">
    <property type="entry name" value="MFS"/>
</dbReference>
<dbReference type="GO" id="GO:0005886">
    <property type="term" value="C:plasma membrane"/>
    <property type="evidence" value="ECO:0007669"/>
    <property type="project" value="TreeGrafter"/>
</dbReference>
<dbReference type="Gene3D" id="1.20.1250.20">
    <property type="entry name" value="MFS general substrate transporter like domains"/>
    <property type="match status" value="1"/>
</dbReference>
<protein>
    <submittedName>
        <fullName evidence="7">Major facilitator superfamily transporter</fullName>
    </submittedName>
</protein>
<comment type="caution">
    <text evidence="7">The sequence shown here is derived from an EMBL/GenBank/DDBJ whole genome shotgun (WGS) entry which is preliminary data.</text>
</comment>
<feature type="transmembrane region" description="Helical" evidence="5">
    <location>
        <begin position="63"/>
        <end position="82"/>
    </location>
</feature>
<dbReference type="PANTHER" id="PTHR23501:SF199">
    <property type="entry name" value="MFS EFFLUX TRANSPORTER INPD-RELATED"/>
    <property type="match status" value="1"/>
</dbReference>
<keyword evidence="3 5" id="KW-1133">Transmembrane helix</keyword>
<dbReference type="PROSITE" id="PS50850">
    <property type="entry name" value="MFS"/>
    <property type="match status" value="1"/>
</dbReference>
<keyword evidence="8" id="KW-1185">Reference proteome</keyword>
<feature type="transmembrane region" description="Helical" evidence="5">
    <location>
        <begin position="257"/>
        <end position="277"/>
    </location>
</feature>
<proteinExistence type="predicted"/>
<dbReference type="SUPFAM" id="SSF103473">
    <property type="entry name" value="MFS general substrate transporter"/>
    <property type="match status" value="1"/>
</dbReference>
<evidence type="ECO:0000313" key="8">
    <source>
        <dbReference type="Proteomes" id="UP000620124"/>
    </source>
</evidence>
<dbReference type="PANTHER" id="PTHR23501">
    <property type="entry name" value="MAJOR FACILITATOR SUPERFAMILY"/>
    <property type="match status" value="1"/>
</dbReference>
<dbReference type="FunFam" id="1.20.1250.20:FF:000196">
    <property type="entry name" value="MFS toxin efflux pump (AflT)"/>
    <property type="match status" value="1"/>
</dbReference>
<feature type="transmembrane region" description="Helical" evidence="5">
    <location>
        <begin position="381"/>
        <end position="404"/>
    </location>
</feature>
<gene>
    <name evidence="7" type="ORF">MVEN_02342300</name>
</gene>
<feature type="transmembrane region" description="Helical" evidence="5">
    <location>
        <begin position="144"/>
        <end position="164"/>
    </location>
</feature>
<name>A0A8H7CFS3_9AGAR</name>
<reference evidence="7" key="1">
    <citation type="submission" date="2020-05" db="EMBL/GenBank/DDBJ databases">
        <title>Mycena genomes resolve the evolution of fungal bioluminescence.</title>
        <authorList>
            <person name="Tsai I.J."/>
        </authorList>
    </citation>
    <scope>NUCLEOTIDE SEQUENCE</scope>
    <source>
        <strain evidence="7">CCC161011</strain>
    </source>
</reference>
<dbReference type="CDD" id="cd17502">
    <property type="entry name" value="MFS_Azr1_MDR_like"/>
    <property type="match status" value="1"/>
</dbReference>